<dbReference type="AlphaFoldDB" id="A0A395J7Y0"/>
<comment type="caution">
    <text evidence="2">The sequence shown here is derived from an EMBL/GenBank/DDBJ whole genome shotgun (WGS) entry which is preliminary data.</text>
</comment>
<gene>
    <name evidence="2" type="ORF">DID88_008949</name>
</gene>
<organism evidence="2 3">
    <name type="scientific">Monilinia fructigena</name>
    <dbReference type="NCBI Taxonomy" id="38457"/>
    <lineage>
        <taxon>Eukaryota</taxon>
        <taxon>Fungi</taxon>
        <taxon>Dikarya</taxon>
        <taxon>Ascomycota</taxon>
        <taxon>Pezizomycotina</taxon>
        <taxon>Leotiomycetes</taxon>
        <taxon>Helotiales</taxon>
        <taxon>Sclerotiniaceae</taxon>
        <taxon>Monilinia</taxon>
    </lineage>
</organism>
<dbReference type="EMBL" id="QKRW01000002">
    <property type="protein sequence ID" value="RAL68248.1"/>
    <property type="molecule type" value="Genomic_DNA"/>
</dbReference>
<dbReference type="Proteomes" id="UP000249056">
    <property type="component" value="Unassembled WGS sequence"/>
</dbReference>
<proteinExistence type="predicted"/>
<accession>A0A395J7Y0</accession>
<reference evidence="2 3" key="1">
    <citation type="submission" date="2018-06" db="EMBL/GenBank/DDBJ databases">
        <title>Genome Sequence of the Brown Rot Fungal Pathogen Monilinia fructigena.</title>
        <authorList>
            <person name="Landi L."/>
            <person name="De Miccolis Angelini R.M."/>
            <person name="Pollastro S."/>
            <person name="Abate D."/>
            <person name="Faretra F."/>
            <person name="Romanazzi G."/>
        </authorList>
    </citation>
    <scope>NUCLEOTIDE SEQUENCE [LARGE SCALE GENOMIC DNA]</scope>
    <source>
        <strain evidence="2 3">Mfrg269</strain>
    </source>
</reference>
<protein>
    <recommendedName>
        <fullName evidence="4">Copper transporter</fullName>
    </recommendedName>
</protein>
<feature type="transmembrane region" description="Helical" evidence="1">
    <location>
        <begin position="31"/>
        <end position="54"/>
    </location>
</feature>
<keyword evidence="3" id="KW-1185">Reference proteome</keyword>
<name>A0A395J7Y0_9HELO</name>
<evidence type="ECO:0000313" key="3">
    <source>
        <dbReference type="Proteomes" id="UP000249056"/>
    </source>
</evidence>
<keyword evidence="1" id="KW-0812">Transmembrane</keyword>
<dbReference type="OrthoDB" id="419711at2759"/>
<keyword evidence="1" id="KW-1133">Transmembrane helix</keyword>
<evidence type="ECO:0000313" key="2">
    <source>
        <dbReference type="EMBL" id="RAL68248.1"/>
    </source>
</evidence>
<evidence type="ECO:0000256" key="1">
    <source>
        <dbReference type="SAM" id="Phobius"/>
    </source>
</evidence>
<keyword evidence="1" id="KW-0472">Membrane</keyword>
<sequence length="70" mass="8300">MPPNKLHAFKFGTDVWDPSHRFETSWLLSPWTLFAVRAAISFYAFLVLLFIIFWEIARIFQWDCGCLLDC</sequence>
<evidence type="ECO:0008006" key="4">
    <source>
        <dbReference type="Google" id="ProtNLM"/>
    </source>
</evidence>